<evidence type="ECO:0000259" key="4">
    <source>
        <dbReference type="PROSITE" id="PS51077"/>
    </source>
</evidence>
<dbReference type="EMBL" id="SMKZ01000001">
    <property type="protein sequence ID" value="TDE15990.1"/>
    <property type="molecule type" value="Genomic_DNA"/>
</dbReference>
<sequence length="271" mass="30403">MRSDVHNHDSEDTSPAVKSADRVLTILEYLADNRGATFVSIVRDLGLPNSSTHQLLRTIRQRGFVELDEVTREFKLGFHLWEVAQAYSSIQHLADIAQPFMDELTATTKETVQLSRLDGLENVYLAISESPHPMKLVSSIGNRLPAHTTGLGKVLLAELPDAVLDERLRDVTLERFTDNTITDPDRLRTELRRIRERGYGEDREEYVVGCRCIAMPIHDPSGAAIAAMSVSVPTPRFNQQVARQIRASLPETIRELEAKLGAQRQAEAEPR</sequence>
<proteinExistence type="predicted"/>
<dbReference type="SUPFAM" id="SSF46785">
    <property type="entry name" value="Winged helix' DNA-binding domain"/>
    <property type="match status" value="1"/>
</dbReference>
<dbReference type="InterPro" id="IPR036390">
    <property type="entry name" value="WH_DNA-bd_sf"/>
</dbReference>
<accession>A0A4R5DUI9</accession>
<dbReference type="AlphaFoldDB" id="A0A4R5DUI9"/>
<dbReference type="SUPFAM" id="SSF55781">
    <property type="entry name" value="GAF domain-like"/>
    <property type="match status" value="1"/>
</dbReference>
<keyword evidence="1" id="KW-0805">Transcription regulation</keyword>
<feature type="domain" description="IclR-ED" evidence="5">
    <location>
        <begin position="79"/>
        <end position="262"/>
    </location>
</feature>
<evidence type="ECO:0000259" key="5">
    <source>
        <dbReference type="PROSITE" id="PS51078"/>
    </source>
</evidence>
<dbReference type="PANTHER" id="PTHR30136:SF24">
    <property type="entry name" value="HTH-TYPE TRANSCRIPTIONAL REPRESSOR ALLR"/>
    <property type="match status" value="1"/>
</dbReference>
<keyword evidence="2" id="KW-0238">DNA-binding</keyword>
<evidence type="ECO:0000313" key="6">
    <source>
        <dbReference type="EMBL" id="TDE15990.1"/>
    </source>
</evidence>
<dbReference type="Gene3D" id="1.10.10.10">
    <property type="entry name" value="Winged helix-like DNA-binding domain superfamily/Winged helix DNA-binding domain"/>
    <property type="match status" value="1"/>
</dbReference>
<dbReference type="PROSITE" id="PS51077">
    <property type="entry name" value="HTH_ICLR"/>
    <property type="match status" value="1"/>
</dbReference>
<dbReference type="GO" id="GO:0045892">
    <property type="term" value="P:negative regulation of DNA-templated transcription"/>
    <property type="evidence" value="ECO:0007669"/>
    <property type="project" value="TreeGrafter"/>
</dbReference>
<dbReference type="GO" id="GO:0003677">
    <property type="term" value="F:DNA binding"/>
    <property type="evidence" value="ECO:0007669"/>
    <property type="project" value="UniProtKB-KW"/>
</dbReference>
<evidence type="ECO:0000256" key="1">
    <source>
        <dbReference type="ARBA" id="ARBA00023015"/>
    </source>
</evidence>
<dbReference type="InParanoid" id="A0A4R5DUI9"/>
<dbReference type="SMART" id="SM00346">
    <property type="entry name" value="HTH_ICLR"/>
    <property type="match status" value="1"/>
</dbReference>
<dbReference type="OrthoDB" id="60629at2"/>
<dbReference type="Proteomes" id="UP000294739">
    <property type="component" value="Unassembled WGS sequence"/>
</dbReference>
<keyword evidence="3" id="KW-0804">Transcription</keyword>
<dbReference type="InterPro" id="IPR050707">
    <property type="entry name" value="HTH_MetabolicPath_Reg"/>
</dbReference>
<name>A0A4R5DUI9_9ACTN</name>
<dbReference type="Gene3D" id="3.30.450.40">
    <property type="match status" value="1"/>
</dbReference>
<organism evidence="6 7">
    <name type="scientific">Jiangella asiatica</name>
    <dbReference type="NCBI Taxonomy" id="2530372"/>
    <lineage>
        <taxon>Bacteria</taxon>
        <taxon>Bacillati</taxon>
        <taxon>Actinomycetota</taxon>
        <taxon>Actinomycetes</taxon>
        <taxon>Jiangellales</taxon>
        <taxon>Jiangellaceae</taxon>
        <taxon>Jiangella</taxon>
    </lineage>
</organism>
<protein>
    <submittedName>
        <fullName evidence="6">IclR family transcriptional regulator</fullName>
    </submittedName>
</protein>
<keyword evidence="7" id="KW-1185">Reference proteome</keyword>
<dbReference type="PANTHER" id="PTHR30136">
    <property type="entry name" value="HELIX-TURN-HELIX TRANSCRIPTIONAL REGULATOR, ICLR FAMILY"/>
    <property type="match status" value="1"/>
</dbReference>
<dbReference type="GO" id="GO:0003700">
    <property type="term" value="F:DNA-binding transcription factor activity"/>
    <property type="evidence" value="ECO:0007669"/>
    <property type="project" value="TreeGrafter"/>
</dbReference>
<dbReference type="Pfam" id="PF01614">
    <property type="entry name" value="IclR_C"/>
    <property type="match status" value="1"/>
</dbReference>
<dbReference type="Pfam" id="PF09339">
    <property type="entry name" value="HTH_IclR"/>
    <property type="match status" value="1"/>
</dbReference>
<dbReference type="InterPro" id="IPR029016">
    <property type="entry name" value="GAF-like_dom_sf"/>
</dbReference>
<dbReference type="InterPro" id="IPR014757">
    <property type="entry name" value="Tscrpt_reg_IclR_C"/>
</dbReference>
<dbReference type="PROSITE" id="PS51078">
    <property type="entry name" value="ICLR_ED"/>
    <property type="match status" value="1"/>
</dbReference>
<evidence type="ECO:0000313" key="7">
    <source>
        <dbReference type="Proteomes" id="UP000294739"/>
    </source>
</evidence>
<comment type="caution">
    <text evidence="6">The sequence shown here is derived from an EMBL/GenBank/DDBJ whole genome shotgun (WGS) entry which is preliminary data.</text>
</comment>
<gene>
    <name evidence="6" type="ORF">E1269_01495</name>
</gene>
<feature type="domain" description="HTH iclR-type" evidence="4">
    <location>
        <begin position="17"/>
        <end position="78"/>
    </location>
</feature>
<reference evidence="6 7" key="1">
    <citation type="submission" date="2019-03" db="EMBL/GenBank/DDBJ databases">
        <title>Draft genome sequences of novel Actinobacteria.</title>
        <authorList>
            <person name="Sahin N."/>
            <person name="Ay H."/>
            <person name="Saygin H."/>
        </authorList>
    </citation>
    <scope>NUCLEOTIDE SEQUENCE [LARGE SCALE GENOMIC DNA]</scope>
    <source>
        <strain evidence="6 7">5K138</strain>
    </source>
</reference>
<evidence type="ECO:0000256" key="2">
    <source>
        <dbReference type="ARBA" id="ARBA00023125"/>
    </source>
</evidence>
<dbReference type="InterPro" id="IPR005471">
    <property type="entry name" value="Tscrpt_reg_IclR_N"/>
</dbReference>
<dbReference type="InterPro" id="IPR036388">
    <property type="entry name" value="WH-like_DNA-bd_sf"/>
</dbReference>
<evidence type="ECO:0000256" key="3">
    <source>
        <dbReference type="ARBA" id="ARBA00023163"/>
    </source>
</evidence>